<evidence type="ECO:0000313" key="4">
    <source>
        <dbReference type="Proteomes" id="UP001165092"/>
    </source>
</evidence>
<gene>
    <name evidence="3" type="ORF">Nans01_20440</name>
</gene>
<comment type="caution">
    <text evidence="3">The sequence shown here is derived from an EMBL/GenBank/DDBJ whole genome shotgun (WGS) entry which is preliminary data.</text>
</comment>
<dbReference type="GO" id="GO:0006355">
    <property type="term" value="P:regulation of DNA-templated transcription"/>
    <property type="evidence" value="ECO:0007669"/>
    <property type="project" value="InterPro"/>
</dbReference>
<organism evidence="3 4">
    <name type="scientific">Nocardiopsis ansamitocini</name>
    <dbReference type="NCBI Taxonomy" id="1670832"/>
    <lineage>
        <taxon>Bacteria</taxon>
        <taxon>Bacillati</taxon>
        <taxon>Actinomycetota</taxon>
        <taxon>Actinomycetes</taxon>
        <taxon>Streptosporangiales</taxon>
        <taxon>Nocardiopsidaceae</taxon>
        <taxon>Nocardiopsis</taxon>
    </lineage>
</organism>
<evidence type="ECO:0000256" key="1">
    <source>
        <dbReference type="ARBA" id="ARBA00023125"/>
    </source>
</evidence>
<dbReference type="Gene3D" id="1.10.10.10">
    <property type="entry name" value="Winged helix-like DNA-binding domain superfamily/Winged helix DNA-binding domain"/>
    <property type="match status" value="1"/>
</dbReference>
<sequence>MAFAGLHRLLLPVADRLPLLPEQQRLALAAALELGDTPVHGRFLLSVAVLGLLSEAARDRPVLVCVDDVHRLDGPSLEALAFAARRLGAGRMVVAIATGEGCEDGDGALAGVERLRLEGLGADAIAAVLADRSPVPIGDSTRSALVAAACGNPLAAVELADSLTPGQLVGAEPLPQPLPPGGELWASYARRISALPEPTRRLLLIIAVEEDMDTATLVLAAEQAQIPLSALDAAEACRLVRADADRIAFRHPLVRSASYYGAGLGERRAAHLLLAGVFDAGRQPLRRAWHRAVTAVRPDPELADELAQAATTARTGSGYAASAVLFERSADLTPDPPVRADRLGEAARDAWLAGQPVRSRRLLDRVRELGTDSGGRGRAESLGGEITLRSGIAVHAHETLLDAAHRLLPGHRTRALHAFVQAGEASCLAGDHSRYFATAARVAALRGPEERAEARIAFDYLAGKSAMFQGHYAQGRDHLERVLSDAERLNEPVQLIWGASAGLLLGDDVRSHALASRAVGLARRAGAVSVIPQAIEILSYSEFWTGRQPLVAANALEGVRLAEATGQENCASHHFAALALIAAVRGDAATCRAHARESARVAEAHDLGLPAALGAWALAFLELASGRAAEAASRLTSLAGAGPGRGHRAVRLLSAPHFVEAAVGVGNHNRARAALSAYQRWAEATGRDGPRALAARCRGLLSAPEEAEEHFTEALRLHRGGYRDFEQARTELLFAQLLRRRRRPRLAREHLHGALDTFERLDVGVWAERARAELRATGESVRAALPTALDELSPQQLRIARLVAEGATNREAATQLFLSPRTVDHHLRNVFSRLGIRSRVELARLLG</sequence>
<evidence type="ECO:0000313" key="3">
    <source>
        <dbReference type="EMBL" id="GLU47693.1"/>
    </source>
</evidence>
<dbReference type="EMBL" id="BSQG01000003">
    <property type="protein sequence ID" value="GLU47693.1"/>
    <property type="molecule type" value="Genomic_DNA"/>
</dbReference>
<protein>
    <submittedName>
        <fullName evidence="3">Transcriptional regulator</fullName>
    </submittedName>
</protein>
<dbReference type="GO" id="GO:0003677">
    <property type="term" value="F:DNA binding"/>
    <property type="evidence" value="ECO:0007669"/>
    <property type="project" value="UniProtKB-KW"/>
</dbReference>
<proteinExistence type="predicted"/>
<feature type="domain" description="HTH luxR-type" evidence="2">
    <location>
        <begin position="785"/>
        <end position="847"/>
    </location>
</feature>
<dbReference type="Proteomes" id="UP001165092">
    <property type="component" value="Unassembled WGS sequence"/>
</dbReference>
<accession>A0A9W6P639</accession>
<dbReference type="InterPro" id="IPR039420">
    <property type="entry name" value="WalR-like"/>
</dbReference>
<dbReference type="AlphaFoldDB" id="A0A9W6P639"/>
<evidence type="ECO:0000259" key="2">
    <source>
        <dbReference type="PROSITE" id="PS50043"/>
    </source>
</evidence>
<dbReference type="InterPro" id="IPR000792">
    <property type="entry name" value="Tscrpt_reg_LuxR_C"/>
</dbReference>
<keyword evidence="4" id="KW-1185">Reference proteome</keyword>
<dbReference type="PANTHER" id="PTHR43214:SF42">
    <property type="entry name" value="TRANSCRIPTIONAL REGULATORY PROTEIN DESR"/>
    <property type="match status" value="1"/>
</dbReference>
<dbReference type="PANTHER" id="PTHR43214">
    <property type="entry name" value="TWO-COMPONENT RESPONSE REGULATOR"/>
    <property type="match status" value="1"/>
</dbReference>
<dbReference type="Pfam" id="PF00196">
    <property type="entry name" value="GerE"/>
    <property type="match status" value="1"/>
</dbReference>
<dbReference type="PROSITE" id="PS50043">
    <property type="entry name" value="HTH_LUXR_2"/>
    <property type="match status" value="1"/>
</dbReference>
<keyword evidence="1" id="KW-0238">DNA-binding</keyword>
<dbReference type="InterPro" id="IPR016032">
    <property type="entry name" value="Sig_transdc_resp-reg_C-effctor"/>
</dbReference>
<dbReference type="SUPFAM" id="SSF46894">
    <property type="entry name" value="C-terminal effector domain of the bipartite response regulators"/>
    <property type="match status" value="1"/>
</dbReference>
<reference evidence="3" key="1">
    <citation type="submission" date="2023-02" db="EMBL/GenBank/DDBJ databases">
        <title>Nocardiopsis ansamitocini NBRC 112285.</title>
        <authorList>
            <person name="Ichikawa N."/>
            <person name="Sato H."/>
            <person name="Tonouchi N."/>
        </authorList>
    </citation>
    <scope>NUCLEOTIDE SEQUENCE</scope>
    <source>
        <strain evidence="3">NBRC 112285</strain>
    </source>
</reference>
<dbReference type="CDD" id="cd06170">
    <property type="entry name" value="LuxR_C_like"/>
    <property type="match status" value="1"/>
</dbReference>
<dbReference type="PRINTS" id="PR00038">
    <property type="entry name" value="HTHLUXR"/>
</dbReference>
<dbReference type="SMART" id="SM00421">
    <property type="entry name" value="HTH_LUXR"/>
    <property type="match status" value="1"/>
</dbReference>
<name>A0A9W6P639_9ACTN</name>
<dbReference type="InterPro" id="IPR036388">
    <property type="entry name" value="WH-like_DNA-bd_sf"/>
</dbReference>